<dbReference type="InterPro" id="IPR007341">
    <property type="entry name" value="Transgly_assoc"/>
</dbReference>
<evidence type="ECO:0000256" key="5">
    <source>
        <dbReference type="ARBA" id="ARBA00022989"/>
    </source>
</evidence>
<name>A0A348HF71_9GAMM</name>
<dbReference type="EMBL" id="AP018933">
    <property type="protein sequence ID" value="BBG30273.1"/>
    <property type="molecule type" value="Genomic_DNA"/>
</dbReference>
<dbReference type="STRING" id="1123510.GCA_000620025_02603"/>
<keyword evidence="4 7" id="KW-0812">Transmembrane</keyword>
<evidence type="ECO:0000313" key="9">
    <source>
        <dbReference type="Proteomes" id="UP000267342"/>
    </source>
</evidence>
<proteinExistence type="inferred from homology"/>
<feature type="transmembrane region" description="Helical" evidence="7">
    <location>
        <begin position="31"/>
        <end position="50"/>
    </location>
</feature>
<dbReference type="Proteomes" id="UP000267342">
    <property type="component" value="Chromosome"/>
</dbReference>
<keyword evidence="9" id="KW-1185">Reference proteome</keyword>
<evidence type="ECO:0000256" key="6">
    <source>
        <dbReference type="ARBA" id="ARBA00023136"/>
    </source>
</evidence>
<reference evidence="8 9" key="1">
    <citation type="submission" date="2018-09" db="EMBL/GenBank/DDBJ databases">
        <title>Zymobacter palmae IAM14233 (=T109) whole genome analysis.</title>
        <authorList>
            <person name="Yanase H."/>
        </authorList>
    </citation>
    <scope>NUCLEOTIDE SEQUENCE [LARGE SCALE GENOMIC DNA]</scope>
    <source>
        <strain evidence="8 9">IAM14233</strain>
    </source>
</reference>
<organism evidence="8 9">
    <name type="scientific">Zymobacter palmae</name>
    <dbReference type="NCBI Taxonomy" id="33074"/>
    <lineage>
        <taxon>Bacteria</taxon>
        <taxon>Pseudomonadati</taxon>
        <taxon>Pseudomonadota</taxon>
        <taxon>Gammaproteobacteria</taxon>
        <taxon>Oceanospirillales</taxon>
        <taxon>Halomonadaceae</taxon>
        <taxon>Zymobacter group</taxon>
        <taxon>Zymobacter</taxon>
    </lineage>
</organism>
<evidence type="ECO:0000256" key="3">
    <source>
        <dbReference type="ARBA" id="ARBA00022475"/>
    </source>
</evidence>
<evidence type="ECO:0000256" key="4">
    <source>
        <dbReference type="ARBA" id="ARBA00022692"/>
    </source>
</evidence>
<dbReference type="PANTHER" id="PTHR33884:SF3">
    <property type="entry name" value="UPF0410 PROTEIN YMGE"/>
    <property type="match status" value="1"/>
</dbReference>
<evidence type="ECO:0000256" key="1">
    <source>
        <dbReference type="ARBA" id="ARBA00004651"/>
    </source>
</evidence>
<protein>
    <submittedName>
        <fullName evidence="8">Predicted membrane protein</fullName>
    </submittedName>
</protein>
<dbReference type="Pfam" id="PF04226">
    <property type="entry name" value="Transgly_assoc"/>
    <property type="match status" value="1"/>
</dbReference>
<accession>A0A348HF71</accession>
<evidence type="ECO:0000256" key="2">
    <source>
        <dbReference type="ARBA" id="ARBA00011006"/>
    </source>
</evidence>
<keyword evidence="6 7" id="KW-0472">Membrane</keyword>
<keyword evidence="5 7" id="KW-1133">Transmembrane helix</keyword>
<feature type="transmembrane region" description="Helical" evidence="7">
    <location>
        <begin position="6"/>
        <end position="24"/>
    </location>
</feature>
<dbReference type="KEGG" id="zpl:ZBT109_1513"/>
<gene>
    <name evidence="8" type="ORF">ZBT109_1513</name>
</gene>
<comment type="subcellular location">
    <subcellularLocation>
        <location evidence="1">Cell membrane</location>
        <topology evidence="1">Multi-pass membrane protein</topology>
    </subcellularLocation>
</comment>
<feature type="transmembrane region" description="Helical" evidence="7">
    <location>
        <begin position="56"/>
        <end position="79"/>
    </location>
</feature>
<sequence length="83" mass="8723">MSGLGWILWLIVGGLAGLISGKLMRGEGFGLFGNIIVGVVGGWFGGWILPVDPHSGSFFGSLITAIIGAVILQWIVSLVTRNR</sequence>
<comment type="similarity">
    <text evidence="2">Belongs to the UPF0410 family.</text>
</comment>
<dbReference type="RefSeq" id="WP_038278733.1">
    <property type="nucleotide sequence ID" value="NZ_AP018933.1"/>
</dbReference>
<evidence type="ECO:0000256" key="7">
    <source>
        <dbReference type="SAM" id="Phobius"/>
    </source>
</evidence>
<evidence type="ECO:0000313" key="8">
    <source>
        <dbReference type="EMBL" id="BBG30273.1"/>
    </source>
</evidence>
<dbReference type="AlphaFoldDB" id="A0A348HF71"/>
<dbReference type="PANTHER" id="PTHR33884">
    <property type="entry name" value="UPF0410 PROTEIN YMGE"/>
    <property type="match status" value="1"/>
</dbReference>
<dbReference type="GO" id="GO:0005886">
    <property type="term" value="C:plasma membrane"/>
    <property type="evidence" value="ECO:0007669"/>
    <property type="project" value="UniProtKB-SubCell"/>
</dbReference>
<keyword evidence="3" id="KW-1003">Cell membrane</keyword>